<dbReference type="Pfam" id="PF00005">
    <property type="entry name" value="ABC_tran"/>
    <property type="match status" value="2"/>
</dbReference>
<dbReference type="PROSITE" id="PS00211">
    <property type="entry name" value="ABC_TRANSPORTER_1"/>
    <property type="match status" value="1"/>
</dbReference>
<dbReference type="PROSITE" id="PS50893">
    <property type="entry name" value="ABC_TRANSPORTER_2"/>
    <property type="match status" value="2"/>
</dbReference>
<dbReference type="PANTHER" id="PTHR43038:SF3">
    <property type="entry name" value="ABC TRANSPORTER G FAMILY MEMBER 20 ISOFORM X1"/>
    <property type="match status" value="1"/>
</dbReference>
<dbReference type="SUPFAM" id="SSF52540">
    <property type="entry name" value="P-loop containing nucleoside triphosphate hydrolases"/>
    <property type="match status" value="2"/>
</dbReference>
<evidence type="ECO:0000256" key="1">
    <source>
        <dbReference type="ARBA" id="ARBA00022741"/>
    </source>
</evidence>
<name>A0AAP5I3G2_9CYAN</name>
<dbReference type="GO" id="GO:0016887">
    <property type="term" value="F:ATP hydrolysis activity"/>
    <property type="evidence" value="ECO:0007669"/>
    <property type="project" value="InterPro"/>
</dbReference>
<keyword evidence="2 4" id="KW-0067">ATP-binding</keyword>
<dbReference type="PANTHER" id="PTHR43038">
    <property type="entry name" value="ATP-BINDING CASSETTE, SUB-FAMILY H, MEMBER 1"/>
    <property type="match status" value="1"/>
</dbReference>
<evidence type="ECO:0000313" key="4">
    <source>
        <dbReference type="EMBL" id="MDR9893094.1"/>
    </source>
</evidence>
<dbReference type="AlphaFoldDB" id="A0AAP5I3G2"/>
<dbReference type="CDD" id="cd03230">
    <property type="entry name" value="ABC_DR_subfamily_A"/>
    <property type="match status" value="2"/>
</dbReference>
<organism evidence="4 5">
    <name type="scientific">Aetokthonos hydrillicola Thurmond2011</name>
    <dbReference type="NCBI Taxonomy" id="2712845"/>
    <lineage>
        <taxon>Bacteria</taxon>
        <taxon>Bacillati</taxon>
        <taxon>Cyanobacteriota</taxon>
        <taxon>Cyanophyceae</taxon>
        <taxon>Nostocales</taxon>
        <taxon>Hapalosiphonaceae</taxon>
        <taxon>Aetokthonos</taxon>
    </lineage>
</organism>
<comment type="caution">
    <text evidence="4">The sequence shown here is derived from an EMBL/GenBank/DDBJ whole genome shotgun (WGS) entry which is preliminary data.</text>
</comment>
<protein>
    <submittedName>
        <fullName evidence="4">ATP-binding cassette domain-containing protein</fullName>
    </submittedName>
</protein>
<evidence type="ECO:0000313" key="5">
    <source>
        <dbReference type="Proteomes" id="UP000667802"/>
    </source>
</evidence>
<dbReference type="InterPro" id="IPR027417">
    <property type="entry name" value="P-loop_NTPase"/>
</dbReference>
<sequence length="659" mass="73982">MATIIQPSPQQKGIKVPVISVRDLRHFYGKQTNEAVAGLNLDIYQGEIFGLIGPDGAGKTTTFKILSGVMPQKSGIVEVLNSQARDVRLQLGYLTQRFSLYQDMSILENLRYAAGLHEVSDAAFKTRSERYLELLDLAPFKERLAGRLSGGMKQKLALCCVLIHQPKILLLDEPTTGVDPVSRREFWDILAQLAMTENITTVLATPYLDEAERCSRIALMYEGKIQQCDTPANVKASLGVRRLEVYLPIAQLDYAAEILKNNVDLQDTVSDVQRFGDRLDVLTAQPQETTKRIKHILEQQQMEIQNCVIDSPTLENTFVARLRELKGENFAGDYPRIFAAEQLTGTAIGAENLNKVFGNFRAVKDINLDIKYGEVFGLLGANGAGKTTTIKMLCGLLSASSGKVSLVGETGHLRSASVRQKLGYMSQKFTLYDDLTIGQNLEFYCGVYGIPRRHRRVKKNWVLQMSDLEGQEDRLTADLPGGWKQRVAFGAAVMHEPNVVFLDEPTSGVDPLARREFWRWINQFASEGMAVLVTTHYLEEAEQCHRLGFMVAGELVTQGTPRQVKQEQPGQLVEWECEPMQQASDLLKQKLDRRRVSIFGSRLHTILDDPQTEIPQGENWLKEAGVKVQSHREIKFSLEDVFINVVEQARERGLDVPKD</sequence>
<dbReference type="EMBL" id="JAALHA020000001">
    <property type="protein sequence ID" value="MDR9893094.1"/>
    <property type="molecule type" value="Genomic_DNA"/>
</dbReference>
<evidence type="ECO:0000259" key="3">
    <source>
        <dbReference type="PROSITE" id="PS50893"/>
    </source>
</evidence>
<keyword evidence="5" id="KW-1185">Reference proteome</keyword>
<gene>
    <name evidence="4" type="ORF">G7B40_000645</name>
</gene>
<evidence type="ECO:0000256" key="2">
    <source>
        <dbReference type="ARBA" id="ARBA00022840"/>
    </source>
</evidence>
<dbReference type="InterPro" id="IPR017871">
    <property type="entry name" value="ABC_transporter-like_CS"/>
</dbReference>
<proteinExistence type="predicted"/>
<dbReference type="RefSeq" id="WP_208350637.1">
    <property type="nucleotide sequence ID" value="NZ_JAALHA020000001.1"/>
</dbReference>
<accession>A0AAP5I3G2</accession>
<feature type="domain" description="ABC transporter" evidence="3">
    <location>
        <begin position="19"/>
        <end position="247"/>
    </location>
</feature>
<dbReference type="GO" id="GO:0005524">
    <property type="term" value="F:ATP binding"/>
    <property type="evidence" value="ECO:0007669"/>
    <property type="project" value="UniProtKB-KW"/>
</dbReference>
<dbReference type="Gene3D" id="3.40.50.300">
    <property type="entry name" value="P-loop containing nucleotide triphosphate hydrolases"/>
    <property type="match status" value="2"/>
</dbReference>
<dbReference type="InterPro" id="IPR003439">
    <property type="entry name" value="ABC_transporter-like_ATP-bd"/>
</dbReference>
<dbReference type="Proteomes" id="UP000667802">
    <property type="component" value="Unassembled WGS sequence"/>
</dbReference>
<reference evidence="5" key="1">
    <citation type="journal article" date="2021" name="Science">
        <title>Hunting the eagle killer: A cyanobacterial neurotoxin causes vacuolar myelinopathy.</title>
        <authorList>
            <person name="Breinlinger S."/>
            <person name="Phillips T.J."/>
            <person name="Haram B.N."/>
            <person name="Mares J."/>
            <person name="Martinez Yerena J.A."/>
            <person name="Hrouzek P."/>
            <person name="Sobotka R."/>
            <person name="Henderson W.M."/>
            <person name="Schmieder P."/>
            <person name="Williams S.M."/>
            <person name="Lauderdale J.D."/>
            <person name="Wilde H.D."/>
            <person name="Gerrin W."/>
            <person name="Kust A."/>
            <person name="Washington J.W."/>
            <person name="Wagner C."/>
            <person name="Geier B."/>
            <person name="Liebeke M."/>
            <person name="Enke H."/>
            <person name="Niedermeyer T.H.J."/>
            <person name="Wilde S.B."/>
        </authorList>
    </citation>
    <scope>NUCLEOTIDE SEQUENCE [LARGE SCALE GENOMIC DNA]</scope>
    <source>
        <strain evidence="5">Thurmond2011</strain>
    </source>
</reference>
<dbReference type="InterPro" id="IPR003593">
    <property type="entry name" value="AAA+_ATPase"/>
</dbReference>
<keyword evidence="1" id="KW-0547">Nucleotide-binding</keyword>
<dbReference type="SMART" id="SM00382">
    <property type="entry name" value="AAA"/>
    <property type="match status" value="2"/>
</dbReference>
<feature type="domain" description="ABC transporter" evidence="3">
    <location>
        <begin position="348"/>
        <end position="577"/>
    </location>
</feature>